<accession>A0A840MLR2</accession>
<keyword evidence="3" id="KW-1185">Reference proteome</keyword>
<name>A0A840MLR2_9PROT</name>
<evidence type="ECO:0000256" key="1">
    <source>
        <dbReference type="SAM" id="Phobius"/>
    </source>
</evidence>
<dbReference type="EMBL" id="JACHHY010000008">
    <property type="protein sequence ID" value="MBB5018425.1"/>
    <property type="molecule type" value="Genomic_DNA"/>
</dbReference>
<reference evidence="2 3" key="1">
    <citation type="submission" date="2020-08" db="EMBL/GenBank/DDBJ databases">
        <title>Genomic Encyclopedia of Type Strains, Phase IV (KMG-IV): sequencing the most valuable type-strain genomes for metagenomic binning, comparative biology and taxonomic classification.</title>
        <authorList>
            <person name="Goeker M."/>
        </authorList>
    </citation>
    <scope>NUCLEOTIDE SEQUENCE [LARGE SCALE GENOMIC DNA]</scope>
    <source>
        <strain evidence="2 3">DSM 27165</strain>
    </source>
</reference>
<proteinExistence type="predicted"/>
<feature type="transmembrane region" description="Helical" evidence="1">
    <location>
        <begin position="12"/>
        <end position="29"/>
    </location>
</feature>
<comment type="caution">
    <text evidence="2">The sequence shown here is derived from an EMBL/GenBank/DDBJ whole genome shotgun (WGS) entry which is preliminary data.</text>
</comment>
<keyword evidence="1" id="KW-0472">Membrane</keyword>
<evidence type="ECO:0000313" key="2">
    <source>
        <dbReference type="EMBL" id="MBB5018425.1"/>
    </source>
</evidence>
<keyword evidence="1" id="KW-1133">Transmembrane helix</keyword>
<protein>
    <submittedName>
        <fullName evidence="2">Uncharacterized protein</fullName>
    </submittedName>
</protein>
<dbReference type="Proteomes" id="UP000575898">
    <property type="component" value="Unassembled WGS sequence"/>
</dbReference>
<dbReference type="RefSeq" id="WP_184037682.1">
    <property type="nucleotide sequence ID" value="NZ_JACHHY010000008.1"/>
</dbReference>
<gene>
    <name evidence="2" type="ORF">HNQ59_001713</name>
</gene>
<sequence length="56" mass="6317">MRLTLWHVFRQPLLLAVLTLVGLLSALLGEGVWDWVSWLSLGWVCAVGGFHSLRNQ</sequence>
<dbReference type="AlphaFoldDB" id="A0A840MLR2"/>
<keyword evidence="1" id="KW-0812">Transmembrane</keyword>
<evidence type="ECO:0000313" key="3">
    <source>
        <dbReference type="Proteomes" id="UP000575898"/>
    </source>
</evidence>
<organism evidence="2 3">
    <name type="scientific">Chitinivorax tropicus</name>
    <dbReference type="NCBI Taxonomy" id="714531"/>
    <lineage>
        <taxon>Bacteria</taxon>
        <taxon>Pseudomonadati</taxon>
        <taxon>Pseudomonadota</taxon>
        <taxon>Betaproteobacteria</taxon>
        <taxon>Chitinivorax</taxon>
    </lineage>
</organism>